<dbReference type="EMBL" id="MN739474">
    <property type="protein sequence ID" value="QHT06725.1"/>
    <property type="molecule type" value="Genomic_DNA"/>
</dbReference>
<keyword evidence="1" id="KW-0472">Membrane</keyword>
<accession>A0A6C0CTB5</accession>
<organism evidence="2">
    <name type="scientific">viral metagenome</name>
    <dbReference type="NCBI Taxonomy" id="1070528"/>
    <lineage>
        <taxon>unclassified sequences</taxon>
        <taxon>metagenomes</taxon>
        <taxon>organismal metagenomes</taxon>
    </lineage>
</organism>
<protein>
    <submittedName>
        <fullName evidence="2">Uncharacterized protein</fullName>
    </submittedName>
</protein>
<keyword evidence="1" id="KW-1133">Transmembrane helix</keyword>
<name>A0A6C0CTB5_9ZZZZ</name>
<feature type="transmembrane region" description="Helical" evidence="1">
    <location>
        <begin position="29"/>
        <end position="44"/>
    </location>
</feature>
<evidence type="ECO:0000256" key="1">
    <source>
        <dbReference type="SAM" id="Phobius"/>
    </source>
</evidence>
<proteinExistence type="predicted"/>
<dbReference type="AlphaFoldDB" id="A0A6C0CTB5"/>
<keyword evidence="1" id="KW-0812">Transmembrane</keyword>
<reference evidence="2" key="1">
    <citation type="journal article" date="2020" name="Nature">
        <title>Giant virus diversity and host interactions through global metagenomics.</title>
        <authorList>
            <person name="Schulz F."/>
            <person name="Roux S."/>
            <person name="Paez-Espino D."/>
            <person name="Jungbluth S."/>
            <person name="Walsh D.A."/>
            <person name="Denef V.J."/>
            <person name="McMahon K.D."/>
            <person name="Konstantinidis K.T."/>
            <person name="Eloe-Fadrosh E.A."/>
            <person name="Kyrpides N.C."/>
            <person name="Woyke T."/>
        </authorList>
    </citation>
    <scope>NUCLEOTIDE SEQUENCE</scope>
    <source>
        <strain evidence="2">GVMAG-M-3300021473-15</strain>
    </source>
</reference>
<evidence type="ECO:0000313" key="2">
    <source>
        <dbReference type="EMBL" id="QHT06725.1"/>
    </source>
</evidence>
<feature type="transmembrane region" description="Helical" evidence="1">
    <location>
        <begin position="80"/>
        <end position="96"/>
    </location>
</feature>
<feature type="transmembrane region" description="Helical" evidence="1">
    <location>
        <begin position="108"/>
        <end position="130"/>
    </location>
</feature>
<sequence>MCQFIMLSTCLFLIPSVYACCMNVYPLSMVSIVTFIASMNYWYDPVPGYRKNIDIIIAWLDFLIYFNSGILYIHELPVHLLAWPNTLLILYLYQRSCKNALKRKNKWIVYHVLFHFAVVLNQCLIIQSIVKLRN</sequence>